<dbReference type="GO" id="GO:0005737">
    <property type="term" value="C:cytoplasm"/>
    <property type="evidence" value="ECO:0007669"/>
    <property type="project" value="UniProtKB-SubCell"/>
</dbReference>
<proteinExistence type="inferred from homology"/>
<keyword evidence="11" id="KW-1185">Reference proteome</keyword>
<dbReference type="Proteomes" id="UP001530377">
    <property type="component" value="Unassembled WGS sequence"/>
</dbReference>
<comment type="subcellular location">
    <subcellularLocation>
        <location evidence="1">Cytoplasm</location>
    </subcellularLocation>
    <subcellularLocation>
        <location evidence="2">Nucleus</location>
        <location evidence="2">Nucleolus</location>
    </subcellularLocation>
</comment>
<comment type="caution">
    <text evidence="10">The sequence shown here is derived from an EMBL/GenBank/DDBJ whole genome shotgun (WGS) entry which is preliminary data.</text>
</comment>
<organism evidence="10 11">
    <name type="scientific">Cyclostephanos tholiformis</name>
    <dbReference type="NCBI Taxonomy" id="382380"/>
    <lineage>
        <taxon>Eukaryota</taxon>
        <taxon>Sar</taxon>
        <taxon>Stramenopiles</taxon>
        <taxon>Ochrophyta</taxon>
        <taxon>Bacillariophyta</taxon>
        <taxon>Coscinodiscophyceae</taxon>
        <taxon>Thalassiosirophycidae</taxon>
        <taxon>Stephanodiscales</taxon>
        <taxon>Stephanodiscaceae</taxon>
        <taxon>Cyclostephanos</taxon>
    </lineage>
</organism>
<evidence type="ECO:0000313" key="10">
    <source>
        <dbReference type="EMBL" id="KAL3823606.1"/>
    </source>
</evidence>
<reference evidence="10 11" key="1">
    <citation type="submission" date="2024-10" db="EMBL/GenBank/DDBJ databases">
        <title>Updated reference genomes for cyclostephanoid diatoms.</title>
        <authorList>
            <person name="Roberts W.R."/>
            <person name="Alverson A.J."/>
        </authorList>
    </citation>
    <scope>NUCLEOTIDE SEQUENCE [LARGE SCALE GENOMIC DNA]</scope>
    <source>
        <strain evidence="10 11">AJA228-03</strain>
    </source>
</reference>
<dbReference type="EMBL" id="JALLPB020000033">
    <property type="protein sequence ID" value="KAL3823606.1"/>
    <property type="molecule type" value="Genomic_DNA"/>
</dbReference>
<feature type="compositionally biased region" description="Gly residues" evidence="7">
    <location>
        <begin position="117"/>
        <end position="129"/>
    </location>
</feature>
<dbReference type="InterPro" id="IPR027408">
    <property type="entry name" value="PNPase/RNase_PH_dom_sf"/>
</dbReference>
<evidence type="ECO:0000256" key="7">
    <source>
        <dbReference type="SAM" id="MobiDB-lite"/>
    </source>
</evidence>
<dbReference type="GO" id="GO:0005730">
    <property type="term" value="C:nucleolus"/>
    <property type="evidence" value="ECO:0007669"/>
    <property type="project" value="UniProtKB-SubCell"/>
</dbReference>
<dbReference type="Gene3D" id="3.30.230.70">
    <property type="entry name" value="GHMP Kinase, N-terminal domain"/>
    <property type="match status" value="1"/>
</dbReference>
<dbReference type="Pfam" id="PF03725">
    <property type="entry name" value="RNase_PH_C"/>
    <property type="match status" value="1"/>
</dbReference>
<feature type="compositionally biased region" description="Low complexity" evidence="7">
    <location>
        <begin position="34"/>
        <end position="46"/>
    </location>
</feature>
<evidence type="ECO:0000256" key="2">
    <source>
        <dbReference type="ARBA" id="ARBA00004604"/>
    </source>
</evidence>
<feature type="compositionally biased region" description="Basic and acidic residues" evidence="7">
    <location>
        <begin position="49"/>
        <end position="59"/>
    </location>
</feature>
<comment type="similarity">
    <text evidence="3">Belongs to the RNase PH family.</text>
</comment>
<accession>A0ABD3SGR7</accession>
<evidence type="ECO:0000256" key="6">
    <source>
        <dbReference type="ARBA" id="ARBA00042523"/>
    </source>
</evidence>
<evidence type="ECO:0000259" key="9">
    <source>
        <dbReference type="Pfam" id="PF03725"/>
    </source>
</evidence>
<dbReference type="SUPFAM" id="SSF54211">
    <property type="entry name" value="Ribosomal protein S5 domain 2-like"/>
    <property type="match status" value="1"/>
</dbReference>
<dbReference type="InterPro" id="IPR036345">
    <property type="entry name" value="ExoRNase_PH_dom2_sf"/>
</dbReference>
<dbReference type="InterPro" id="IPR050590">
    <property type="entry name" value="Exosome_comp_Rrp42_subfam"/>
</dbReference>
<evidence type="ECO:0000313" key="11">
    <source>
        <dbReference type="Proteomes" id="UP001530377"/>
    </source>
</evidence>
<feature type="domain" description="Exoribonuclease phosphorolytic" evidence="9">
    <location>
        <begin position="277"/>
        <end position="319"/>
    </location>
</feature>
<feature type="region of interest" description="Disordered" evidence="7">
    <location>
        <begin position="26"/>
        <end position="63"/>
    </location>
</feature>
<evidence type="ECO:0000256" key="5">
    <source>
        <dbReference type="ARBA" id="ARBA00022835"/>
    </source>
</evidence>
<name>A0ABD3SGR7_9STRA</name>
<evidence type="ECO:0000256" key="4">
    <source>
        <dbReference type="ARBA" id="ARBA00022490"/>
    </source>
</evidence>
<feature type="region of interest" description="Disordered" evidence="7">
    <location>
        <begin position="117"/>
        <end position="138"/>
    </location>
</feature>
<keyword evidence="4" id="KW-0963">Cytoplasm</keyword>
<dbReference type="AlphaFoldDB" id="A0ABD3SGR7"/>
<dbReference type="InterPro" id="IPR015847">
    <property type="entry name" value="ExoRNase_PH_dom2"/>
</dbReference>
<gene>
    <name evidence="10" type="ORF">ACHAXA_005587</name>
</gene>
<dbReference type="InterPro" id="IPR001247">
    <property type="entry name" value="ExoRNase_PH_dom1"/>
</dbReference>
<dbReference type="GO" id="GO:0000178">
    <property type="term" value="C:exosome (RNase complex)"/>
    <property type="evidence" value="ECO:0007669"/>
    <property type="project" value="UniProtKB-KW"/>
</dbReference>
<evidence type="ECO:0000256" key="1">
    <source>
        <dbReference type="ARBA" id="ARBA00004496"/>
    </source>
</evidence>
<keyword evidence="5" id="KW-0271">Exosome</keyword>
<dbReference type="PANTHER" id="PTHR11097">
    <property type="entry name" value="EXOSOME COMPLEX EXONUCLEASE RIBOSOMAL RNA PROCESSING PROTEIN"/>
    <property type="match status" value="1"/>
</dbReference>
<dbReference type="InterPro" id="IPR020568">
    <property type="entry name" value="Ribosomal_Su5_D2-typ_SF"/>
</dbReference>
<feature type="domain" description="Exoribonuclease phosphorolytic" evidence="8">
    <location>
        <begin position="71"/>
        <end position="203"/>
    </location>
</feature>
<sequence>MVSSAEALYIIESCLEDFRIDGRSRSEHRPYAISSRRSSSSSSSAKSSRKNDDDGKYDPVDSVASPLVLSNGSSRIHLPGSSTDVLCSVKADLVRPSPSRPDSGVCELSVDLSLWGGGGTATGPSGGGAARKRRRQREDESEISSLLSRLVLPHAVDYARLVVWPGRYVWRLSIDVVVLRADGCVLDACSIAMRAALIDARLPRVRALIDGGGGDGMGIGGGIGEGGGKGDLLVDGDIGNARPPPGAVGCPLVVTVSVLRAPPPSTYPSLRQYRSVPIVDARAEEEACASSRVCVSVDPDGVVCGVHTLGGGGAALSEDGDMEEDDDDVCVGNTGGGGSLPLAMLGDVVTAAAVASRNLYSLLDGDYWGDGKRGGANCEGVKRNVSVMANDGGGCYGHLLKGHFLIR</sequence>
<dbReference type="PANTHER" id="PTHR11097:SF8">
    <property type="entry name" value="EXOSOME COMPLEX COMPONENT RRP42"/>
    <property type="match status" value="1"/>
</dbReference>
<protein>
    <recommendedName>
        <fullName evidence="6">Ribosomal RNA-processing protein 42</fullName>
    </recommendedName>
</protein>
<evidence type="ECO:0000259" key="8">
    <source>
        <dbReference type="Pfam" id="PF01138"/>
    </source>
</evidence>
<dbReference type="Pfam" id="PF01138">
    <property type="entry name" value="RNase_PH"/>
    <property type="match status" value="1"/>
</dbReference>
<evidence type="ECO:0000256" key="3">
    <source>
        <dbReference type="ARBA" id="ARBA00006678"/>
    </source>
</evidence>
<dbReference type="SUPFAM" id="SSF55666">
    <property type="entry name" value="Ribonuclease PH domain 2-like"/>
    <property type="match status" value="1"/>
</dbReference>